<keyword evidence="2" id="KW-1185">Reference proteome</keyword>
<proteinExistence type="predicted"/>
<dbReference type="Proteomes" id="UP000250003">
    <property type="component" value="Chromosome"/>
</dbReference>
<dbReference type="AlphaFoldDB" id="A0A2Z4U898"/>
<name>A0A2Z4U898_9FIRM</name>
<dbReference type="KEGG" id="blau:DQQ01_01855"/>
<protein>
    <recommendedName>
        <fullName evidence="3">Alcohol acetyltransferase</fullName>
    </recommendedName>
</protein>
<accession>A0A2Z4U898</accession>
<dbReference type="PANTHER" id="PTHR28037:SF1">
    <property type="entry name" value="ALCOHOL O-ACETYLTRANSFERASE 1-RELATED"/>
    <property type="match status" value="1"/>
</dbReference>
<dbReference type="EMBL" id="CP030280">
    <property type="protein sequence ID" value="AWY97104.1"/>
    <property type="molecule type" value="Genomic_DNA"/>
</dbReference>
<dbReference type="OrthoDB" id="4876345at2"/>
<dbReference type="PANTHER" id="PTHR28037">
    <property type="entry name" value="ALCOHOL O-ACETYLTRANSFERASE 1-RELATED"/>
    <property type="match status" value="1"/>
</dbReference>
<dbReference type="Pfam" id="PF07247">
    <property type="entry name" value="AATase"/>
    <property type="match status" value="1"/>
</dbReference>
<dbReference type="RefSeq" id="WP_111917939.1">
    <property type="nucleotide sequence ID" value="NZ_CAUWHR010000003.1"/>
</dbReference>
<evidence type="ECO:0008006" key="3">
    <source>
        <dbReference type="Google" id="ProtNLM"/>
    </source>
</evidence>
<evidence type="ECO:0000313" key="1">
    <source>
        <dbReference type="EMBL" id="AWY97104.1"/>
    </source>
</evidence>
<reference evidence="2" key="1">
    <citation type="submission" date="2018-06" db="EMBL/GenBank/DDBJ databases">
        <title>Description of Blautia argi sp. nov., a new anaerobic isolated from dog feces.</title>
        <authorList>
            <person name="Chang Y.-H."/>
            <person name="Paek J."/>
            <person name="Shin Y."/>
        </authorList>
    </citation>
    <scope>NUCLEOTIDE SEQUENCE [LARGE SCALE GENOMIC DNA]</scope>
    <source>
        <strain evidence="2">KCTC 15426</strain>
    </source>
</reference>
<sequence>MPGRERKWRSLENPAKIFPATSGKKDERVFRISCQMKEGIDPEKLQKALDLCVKDYELFLCVLRGGLFWNYLEETYLRPVVREEYKPPCSQLYVRDQKNLLFEVTYYKKRINLETYHALTDGTGALQFLKSLLYYYLKELHPDKIRESAEKIRPDATAAELSEDSFEKYYSNRGKDEKIPRYRAHQMHYRKSEYHMLHLTEGIVSVKELLKIARAHSTTLTVYLTAVYLCAIAKDMSEKQKRKPVALMIPVNLRNYFPSDSVRNFFGWIDIGYDFSRQSEKLEDVIAFTAAFFKKELTPERIAARMNGFMRMEKNPFMRLLPLPVKLWGMQAGAKLSSANGTAVFSNIGKITMPEECGEYIDWFDFYTTTPKMEICMCSFEDNLTISFTSQFADSPVERNFFRILTENGTKVRIISWNEEDWKGGK</sequence>
<dbReference type="InterPro" id="IPR052058">
    <property type="entry name" value="Alcohol_O-acetyltransferase"/>
</dbReference>
<organism evidence="1 2">
    <name type="scientific">Blautia argi</name>
    <dbReference type="NCBI Taxonomy" id="1912897"/>
    <lineage>
        <taxon>Bacteria</taxon>
        <taxon>Bacillati</taxon>
        <taxon>Bacillota</taxon>
        <taxon>Clostridia</taxon>
        <taxon>Lachnospirales</taxon>
        <taxon>Lachnospiraceae</taxon>
        <taxon>Blautia</taxon>
    </lineage>
</organism>
<dbReference type="InterPro" id="IPR010828">
    <property type="entry name" value="Atf2/Sli1-like"/>
</dbReference>
<gene>
    <name evidence="1" type="ORF">DQQ01_01855</name>
</gene>
<evidence type="ECO:0000313" key="2">
    <source>
        <dbReference type="Proteomes" id="UP000250003"/>
    </source>
</evidence>